<accession>A0A1H5X639</accession>
<dbReference type="Gene3D" id="1.20.1250.20">
    <property type="entry name" value="MFS general substrate transporter like domains"/>
    <property type="match status" value="2"/>
</dbReference>
<dbReference type="EMBL" id="FNVU01000003">
    <property type="protein sequence ID" value="SEG06925.1"/>
    <property type="molecule type" value="Genomic_DNA"/>
</dbReference>
<dbReference type="SUPFAM" id="SSF103473">
    <property type="entry name" value="MFS general substrate transporter"/>
    <property type="match status" value="1"/>
</dbReference>
<feature type="transmembrane region" description="Helical" evidence="2">
    <location>
        <begin position="337"/>
        <end position="355"/>
    </location>
</feature>
<organism evidence="3 4">
    <name type="scientific">Actinacidiphila yanglinensis</name>
    <dbReference type="NCBI Taxonomy" id="310779"/>
    <lineage>
        <taxon>Bacteria</taxon>
        <taxon>Bacillati</taxon>
        <taxon>Actinomycetota</taxon>
        <taxon>Actinomycetes</taxon>
        <taxon>Kitasatosporales</taxon>
        <taxon>Streptomycetaceae</taxon>
        <taxon>Actinacidiphila</taxon>
    </lineage>
</organism>
<dbReference type="Proteomes" id="UP000236754">
    <property type="component" value="Unassembled WGS sequence"/>
</dbReference>
<feature type="transmembrane region" description="Helical" evidence="2">
    <location>
        <begin position="306"/>
        <end position="325"/>
    </location>
</feature>
<evidence type="ECO:0000256" key="2">
    <source>
        <dbReference type="SAM" id="Phobius"/>
    </source>
</evidence>
<proteinExistence type="predicted"/>
<evidence type="ECO:0000256" key="1">
    <source>
        <dbReference type="SAM" id="MobiDB-lite"/>
    </source>
</evidence>
<name>A0A1H5X639_9ACTN</name>
<dbReference type="PANTHER" id="PTHR23542:SF1">
    <property type="entry name" value="MAJOR FACILITATOR SUPERFAMILY (MFS) PROFILE DOMAIN-CONTAINING PROTEIN"/>
    <property type="match status" value="1"/>
</dbReference>
<feature type="transmembrane region" description="Helical" evidence="2">
    <location>
        <begin position="20"/>
        <end position="40"/>
    </location>
</feature>
<dbReference type="PANTHER" id="PTHR23542">
    <property type="match status" value="1"/>
</dbReference>
<feature type="transmembrane region" description="Helical" evidence="2">
    <location>
        <begin position="79"/>
        <end position="99"/>
    </location>
</feature>
<feature type="region of interest" description="Disordered" evidence="1">
    <location>
        <begin position="396"/>
        <end position="425"/>
    </location>
</feature>
<keyword evidence="2" id="KW-0812">Transmembrane</keyword>
<sequence length="425" mass="43474">MTSPYRAVFRTPGAKAFSAAGLIGRMPLSMLGIGIVTMISQVTGRYGLAGALTATLALSGAVCGPQVSRLVDRYGQARVLRPVTAVTVASVAGLLVCVRAGAPDWAYFACVICAGLTPSMGAMVRARWSEIHRGSPEMLHTAYSLESVVDEIVFIVGPITSIGLCTVWFPEAGPLLAAVFLGTGVLLLTAQRATEPTPVPHAHLNGGSALRTPGLPVLCGVFVGVGTVFGAVDVTTVAFADERGHKALASLVLATYALGSCLAGLVFGLVKPGGTIAGRFRLGIGLMAVSMIPPLLVGSLPFLALALFFSGLTIAPTMVNAMGLVEQLVPRGRLTEGITWTSTGLAVGVAAGAALAGRVIDAHGASAAFWVCTTAATCAAAVAFLGYGRLLPAPDREELDDDEPDRSSVHGVGRHDGCREGEGVA</sequence>
<dbReference type="Pfam" id="PF07690">
    <property type="entry name" value="MFS_1"/>
    <property type="match status" value="1"/>
</dbReference>
<dbReference type="InterPro" id="IPR011701">
    <property type="entry name" value="MFS"/>
</dbReference>
<evidence type="ECO:0000313" key="4">
    <source>
        <dbReference type="Proteomes" id="UP000236754"/>
    </source>
</evidence>
<protein>
    <submittedName>
        <fullName evidence="3">Predicted arabinose efflux permease, MFS family</fullName>
    </submittedName>
</protein>
<feature type="transmembrane region" description="Helical" evidence="2">
    <location>
        <begin position="251"/>
        <end position="270"/>
    </location>
</feature>
<keyword evidence="4" id="KW-1185">Reference proteome</keyword>
<keyword evidence="2" id="KW-0472">Membrane</keyword>
<keyword evidence="2" id="KW-1133">Transmembrane helix</keyword>
<dbReference type="GO" id="GO:0022857">
    <property type="term" value="F:transmembrane transporter activity"/>
    <property type="evidence" value="ECO:0007669"/>
    <property type="project" value="InterPro"/>
</dbReference>
<dbReference type="InterPro" id="IPR036259">
    <property type="entry name" value="MFS_trans_sf"/>
</dbReference>
<reference evidence="3 4" key="1">
    <citation type="submission" date="2016-10" db="EMBL/GenBank/DDBJ databases">
        <authorList>
            <person name="de Groot N.N."/>
        </authorList>
    </citation>
    <scope>NUCLEOTIDE SEQUENCE [LARGE SCALE GENOMIC DNA]</scope>
    <source>
        <strain evidence="3 4">CGMCC 4.2023</strain>
    </source>
</reference>
<dbReference type="OrthoDB" id="9180256at2"/>
<feature type="transmembrane region" description="Helical" evidence="2">
    <location>
        <begin position="282"/>
        <end position="300"/>
    </location>
</feature>
<evidence type="ECO:0000313" key="3">
    <source>
        <dbReference type="EMBL" id="SEG06925.1"/>
    </source>
</evidence>
<feature type="transmembrane region" description="Helical" evidence="2">
    <location>
        <begin position="215"/>
        <end position="239"/>
    </location>
</feature>
<feature type="transmembrane region" description="Helical" evidence="2">
    <location>
        <begin position="367"/>
        <end position="387"/>
    </location>
</feature>
<dbReference type="RefSeq" id="WP_103884883.1">
    <property type="nucleotide sequence ID" value="NZ_FNVU01000003.1"/>
</dbReference>
<feature type="transmembrane region" description="Helical" evidence="2">
    <location>
        <begin position="105"/>
        <end position="128"/>
    </location>
</feature>
<gene>
    <name evidence="3" type="ORF">SAMN05216223_103104</name>
</gene>
<feature type="compositionally biased region" description="Basic and acidic residues" evidence="1">
    <location>
        <begin position="405"/>
        <end position="425"/>
    </location>
</feature>
<dbReference type="AlphaFoldDB" id="A0A1H5X639"/>
<feature type="transmembrane region" description="Helical" evidence="2">
    <location>
        <begin position="175"/>
        <end position="194"/>
    </location>
</feature>